<protein>
    <recommendedName>
        <fullName evidence="3">DOD-type homing endonuclease domain-containing protein</fullName>
    </recommendedName>
</protein>
<reference evidence="1 2" key="1">
    <citation type="submission" date="2020-10" db="EMBL/GenBank/DDBJ databases">
        <title>Bacillus sp. HD4P25, an endophyte from a halophyte.</title>
        <authorList>
            <person name="Sun J.-Q."/>
        </authorList>
    </citation>
    <scope>NUCLEOTIDE SEQUENCE [LARGE SCALE GENOMIC DNA]</scope>
    <source>
        <strain evidence="1 2">YIM 93174</strain>
    </source>
</reference>
<organism evidence="1 2">
    <name type="scientific">Litchfieldia luteola</name>
    <dbReference type="NCBI Taxonomy" id="682179"/>
    <lineage>
        <taxon>Bacteria</taxon>
        <taxon>Bacillati</taxon>
        <taxon>Bacillota</taxon>
        <taxon>Bacilli</taxon>
        <taxon>Bacillales</taxon>
        <taxon>Bacillaceae</taxon>
        <taxon>Litchfieldia</taxon>
    </lineage>
</organism>
<evidence type="ECO:0008006" key="3">
    <source>
        <dbReference type="Google" id="ProtNLM"/>
    </source>
</evidence>
<dbReference type="InterPro" id="IPR027434">
    <property type="entry name" value="Homing_endonucl"/>
</dbReference>
<gene>
    <name evidence="1" type="ORF">IMZ08_07430</name>
</gene>
<sequence>MEEYLIKNKVSRTKFATQSKLSRTTVLRHFKKFNIKGYVIPKKTYRDYICSQCGEHFNRYVPPIQVKVKEKVTYCSPVCYHDSLRKANDGSLFRLDLDSYKFTEPAKRLGDYSELVLSKRHLHTIGSKKINHTFFNKGIINELTAYIFGIWLTDGHVGYFRNGKKLDEIKVEYNSRGQKIIGSYIASLQLSDIDIVEKIAKVLENKNKLTESYGTYKGVKTKKTKILFINSPYFNHDLASLGCGIKKTYYANYPLIHDQLDRHFLRGILDGDGSVQISKEGRLSIKFCGNDQLMYGIFLKLKQHLSITPVAVSYPSEEGMLTFCEIRYGLQESLAIREWLYKDAIIFGERKYKKAFEYKTPLRFQNWSTQKLADHLGTSIYFIQENVYKENLPHTMVGTVVSFQPEHIPYWEKFLGEQLKNPRSRFKHKTKLQEKWGAAPISKL</sequence>
<dbReference type="SUPFAM" id="SSF55608">
    <property type="entry name" value="Homing endonucleases"/>
    <property type="match status" value="1"/>
</dbReference>
<accession>A0ABR9QHB9</accession>
<proteinExistence type="predicted"/>
<keyword evidence="2" id="KW-1185">Reference proteome</keyword>
<evidence type="ECO:0000313" key="1">
    <source>
        <dbReference type="EMBL" id="MBE4907884.1"/>
    </source>
</evidence>
<evidence type="ECO:0000313" key="2">
    <source>
        <dbReference type="Proteomes" id="UP001516662"/>
    </source>
</evidence>
<dbReference type="Gene3D" id="3.10.28.10">
    <property type="entry name" value="Homing endonucleases"/>
    <property type="match status" value="1"/>
</dbReference>
<dbReference type="EMBL" id="JADCLJ010000018">
    <property type="protein sequence ID" value="MBE4907884.1"/>
    <property type="molecule type" value="Genomic_DNA"/>
</dbReference>
<name>A0ABR9QHB9_9BACI</name>
<comment type="caution">
    <text evidence="1">The sequence shown here is derived from an EMBL/GenBank/DDBJ whole genome shotgun (WGS) entry which is preliminary data.</text>
</comment>
<dbReference type="Proteomes" id="UP001516662">
    <property type="component" value="Unassembled WGS sequence"/>
</dbReference>